<feature type="compositionally biased region" description="Acidic residues" evidence="1">
    <location>
        <begin position="23"/>
        <end position="33"/>
    </location>
</feature>
<protein>
    <recommendedName>
        <fullName evidence="4">Nucleolar protein 58/56 N-terminal domain-containing protein</fullName>
    </recommendedName>
</protein>
<evidence type="ECO:0000313" key="3">
    <source>
        <dbReference type="Proteomes" id="UP000275267"/>
    </source>
</evidence>
<name>A0A3L6TBW1_PANMI</name>
<keyword evidence="3" id="KW-1185">Reference proteome</keyword>
<proteinExistence type="predicted"/>
<dbReference type="InterPro" id="IPR045056">
    <property type="entry name" value="Nop56/Nop58"/>
</dbReference>
<evidence type="ECO:0000313" key="2">
    <source>
        <dbReference type="EMBL" id="RLN34977.1"/>
    </source>
</evidence>
<evidence type="ECO:0000256" key="1">
    <source>
        <dbReference type="SAM" id="MobiDB-lite"/>
    </source>
</evidence>
<feature type="compositionally biased region" description="Basic and acidic residues" evidence="1">
    <location>
        <begin position="1"/>
        <end position="22"/>
    </location>
</feature>
<dbReference type="AlphaFoldDB" id="A0A3L6TBW1"/>
<evidence type="ECO:0008006" key="4">
    <source>
        <dbReference type="Google" id="ProtNLM"/>
    </source>
</evidence>
<dbReference type="GO" id="GO:0030515">
    <property type="term" value="F:snoRNA binding"/>
    <property type="evidence" value="ECO:0007669"/>
    <property type="project" value="InterPro"/>
</dbReference>
<gene>
    <name evidence="2" type="ORF">C2845_PM03G27160</name>
</gene>
<dbReference type="PANTHER" id="PTHR10894">
    <property type="entry name" value="NUCLEOLAR PROTEIN 5 NUCLEOLAR PROTEIN NOP5 NOP58"/>
    <property type="match status" value="1"/>
</dbReference>
<dbReference type="EMBL" id="PQIB02000002">
    <property type="protein sequence ID" value="RLN34977.1"/>
    <property type="molecule type" value="Genomic_DNA"/>
</dbReference>
<sequence length="323" mass="37257">MARGEERAGEGAKDTVERKGGSEEEEEDYEDWELEEWEEDDVEEYENWNYFPGLGVKLGNYGIILVLFETPSGFALFTYDGVKLLRPGVIEIFWLRAFQAFEEKSSAINRDTGVNYQLAKMIADHIKTDQKLAVGSPEHKEIIEKSLGISCLHDDTVMEVMWGLKNCMHHFLPDELIKDDHPLICEGLRRVLDKYNCDYKPEIINGRIIEMACVVYNYDYCVDKHSESLREAGKHLKNISGIDSEGWDLLKLATALKMIFSEDELKNLQKDAPKYKDKLKRKSVQIVYEDIVWALGIRNKWLGKLLRYLKDAEEACKAKQAMS</sequence>
<accession>A0A3L6TBW1</accession>
<dbReference type="GO" id="GO:0031428">
    <property type="term" value="C:box C/D methylation guide snoRNP complex"/>
    <property type="evidence" value="ECO:0007669"/>
    <property type="project" value="InterPro"/>
</dbReference>
<dbReference type="OrthoDB" id="681773at2759"/>
<dbReference type="PANTHER" id="PTHR10894:SF12">
    <property type="entry name" value="OS06G0355900 PROTEIN"/>
    <property type="match status" value="1"/>
</dbReference>
<feature type="region of interest" description="Disordered" evidence="1">
    <location>
        <begin position="1"/>
        <end position="33"/>
    </location>
</feature>
<organism evidence="2 3">
    <name type="scientific">Panicum miliaceum</name>
    <name type="common">Proso millet</name>
    <name type="synonym">Broomcorn millet</name>
    <dbReference type="NCBI Taxonomy" id="4540"/>
    <lineage>
        <taxon>Eukaryota</taxon>
        <taxon>Viridiplantae</taxon>
        <taxon>Streptophyta</taxon>
        <taxon>Embryophyta</taxon>
        <taxon>Tracheophyta</taxon>
        <taxon>Spermatophyta</taxon>
        <taxon>Magnoliopsida</taxon>
        <taxon>Liliopsida</taxon>
        <taxon>Poales</taxon>
        <taxon>Poaceae</taxon>
        <taxon>PACMAD clade</taxon>
        <taxon>Panicoideae</taxon>
        <taxon>Panicodae</taxon>
        <taxon>Paniceae</taxon>
        <taxon>Panicinae</taxon>
        <taxon>Panicum</taxon>
        <taxon>Panicum sect. Panicum</taxon>
    </lineage>
</organism>
<dbReference type="STRING" id="4540.A0A3L6TBW1"/>
<dbReference type="Proteomes" id="UP000275267">
    <property type="component" value="Unassembled WGS sequence"/>
</dbReference>
<comment type="caution">
    <text evidence="2">The sequence shown here is derived from an EMBL/GenBank/DDBJ whole genome shotgun (WGS) entry which is preliminary data.</text>
</comment>
<reference evidence="3" key="1">
    <citation type="journal article" date="2019" name="Nat. Commun.">
        <title>The genome of broomcorn millet.</title>
        <authorList>
            <person name="Zou C."/>
            <person name="Miki D."/>
            <person name="Li D."/>
            <person name="Tang Q."/>
            <person name="Xiao L."/>
            <person name="Rajput S."/>
            <person name="Deng P."/>
            <person name="Jia W."/>
            <person name="Huang R."/>
            <person name="Zhang M."/>
            <person name="Sun Y."/>
            <person name="Hu J."/>
            <person name="Fu X."/>
            <person name="Schnable P.S."/>
            <person name="Li F."/>
            <person name="Zhang H."/>
            <person name="Feng B."/>
            <person name="Zhu X."/>
            <person name="Liu R."/>
            <person name="Schnable J.C."/>
            <person name="Zhu J.-K."/>
            <person name="Zhang H."/>
        </authorList>
    </citation>
    <scope>NUCLEOTIDE SEQUENCE [LARGE SCALE GENOMIC DNA]</scope>
</reference>
<dbReference type="GO" id="GO:0032040">
    <property type="term" value="C:small-subunit processome"/>
    <property type="evidence" value="ECO:0007669"/>
    <property type="project" value="InterPro"/>
</dbReference>